<dbReference type="GO" id="GO:0034363">
    <property type="term" value="C:intermediate-density lipoprotein particle"/>
    <property type="evidence" value="ECO:0007669"/>
    <property type="project" value="Ensembl"/>
</dbReference>
<dbReference type="GO" id="GO:0033344">
    <property type="term" value="P:cholesterol efflux"/>
    <property type="evidence" value="ECO:0007669"/>
    <property type="project" value="Ensembl"/>
</dbReference>
<dbReference type="PANTHER" id="PTHR14225:SF0">
    <property type="entry name" value="APOLIPOPROTEIN C-III"/>
    <property type="match status" value="1"/>
</dbReference>
<dbReference type="GO" id="GO:0042157">
    <property type="term" value="P:lipoprotein metabolic process"/>
    <property type="evidence" value="ECO:0007669"/>
    <property type="project" value="InterPro"/>
</dbReference>
<comment type="similarity">
    <text evidence="2">Belongs to the apolipoprotein C3 family.</text>
</comment>
<accession>A0A8C3VXU2</accession>
<name>A0A8C3VXU2_9CETA</name>
<dbReference type="GO" id="GO:0032489">
    <property type="term" value="P:regulation of Cdc42 protein signal transduction"/>
    <property type="evidence" value="ECO:0007669"/>
    <property type="project" value="Ensembl"/>
</dbReference>
<dbReference type="Pfam" id="PF05778">
    <property type="entry name" value="Apo-CIII"/>
    <property type="match status" value="1"/>
</dbReference>
<evidence type="ECO:0000256" key="9">
    <source>
        <dbReference type="ARBA" id="ARBA00023055"/>
    </source>
</evidence>
<keyword evidence="4" id="KW-0813">Transport</keyword>
<evidence type="ECO:0000256" key="1">
    <source>
        <dbReference type="ARBA" id="ARBA00004613"/>
    </source>
</evidence>
<keyword evidence="5" id="KW-0162">Chylomicron</keyword>
<dbReference type="GO" id="GO:0034361">
    <property type="term" value="C:very-low-density lipoprotein particle"/>
    <property type="evidence" value="ECO:0007669"/>
    <property type="project" value="UniProtKB-KW"/>
</dbReference>
<evidence type="ECO:0000256" key="3">
    <source>
        <dbReference type="ARBA" id="ARBA00015570"/>
    </source>
</evidence>
<dbReference type="GO" id="GO:0010897">
    <property type="term" value="P:negative regulation of triglyceride catabolic process"/>
    <property type="evidence" value="ECO:0007669"/>
    <property type="project" value="Ensembl"/>
</dbReference>
<keyword evidence="6" id="KW-0964">Secreted</keyword>
<proteinExistence type="inferred from homology"/>
<protein>
    <recommendedName>
        <fullName evidence="3">Apolipoprotein C-III</fullName>
    </recommendedName>
    <alternativeName>
        <fullName evidence="12">Apolipoprotein C3</fullName>
    </alternativeName>
</protein>
<reference evidence="15" key="1">
    <citation type="submission" date="2025-08" db="UniProtKB">
        <authorList>
            <consortium name="Ensembl"/>
        </authorList>
    </citation>
    <scope>IDENTIFICATION</scope>
</reference>
<keyword evidence="9" id="KW-0445">Lipid transport</keyword>
<evidence type="ECO:0000256" key="14">
    <source>
        <dbReference type="SAM" id="SignalP"/>
    </source>
</evidence>
<dbReference type="GO" id="GO:0070328">
    <property type="term" value="P:triglyceride homeostasis"/>
    <property type="evidence" value="ECO:0007669"/>
    <property type="project" value="Ensembl"/>
</dbReference>
<dbReference type="GO" id="GO:0070653">
    <property type="term" value="F:high-density lipoprotein particle receptor binding"/>
    <property type="evidence" value="ECO:0007669"/>
    <property type="project" value="Ensembl"/>
</dbReference>
<evidence type="ECO:0000256" key="13">
    <source>
        <dbReference type="ARBA" id="ARBA00045699"/>
    </source>
</evidence>
<evidence type="ECO:0000256" key="11">
    <source>
        <dbReference type="ARBA" id="ARBA00023313"/>
    </source>
</evidence>
<dbReference type="GO" id="GO:0033700">
    <property type="term" value="P:phospholipid efflux"/>
    <property type="evidence" value="ECO:0007669"/>
    <property type="project" value="Ensembl"/>
</dbReference>
<evidence type="ECO:0000256" key="4">
    <source>
        <dbReference type="ARBA" id="ARBA00022448"/>
    </source>
</evidence>
<evidence type="ECO:0000256" key="5">
    <source>
        <dbReference type="ARBA" id="ARBA00022513"/>
    </source>
</evidence>
<dbReference type="GO" id="GO:0010987">
    <property type="term" value="P:negative regulation of high-density lipoprotein particle clearance"/>
    <property type="evidence" value="ECO:0007669"/>
    <property type="project" value="Ensembl"/>
</dbReference>
<evidence type="ECO:0000313" key="15">
    <source>
        <dbReference type="Ensembl" id="ENSCWAP00000005168.1"/>
    </source>
</evidence>
<dbReference type="GO" id="GO:0042632">
    <property type="term" value="P:cholesterol homeostasis"/>
    <property type="evidence" value="ECO:0007669"/>
    <property type="project" value="Ensembl"/>
</dbReference>
<evidence type="ECO:0000256" key="6">
    <source>
        <dbReference type="ARBA" id="ARBA00022525"/>
    </source>
</evidence>
<dbReference type="GO" id="GO:0042627">
    <property type="term" value="C:chylomicron"/>
    <property type="evidence" value="ECO:0007669"/>
    <property type="project" value="UniProtKB-KW"/>
</dbReference>
<dbReference type="GO" id="GO:0060621">
    <property type="term" value="P:negative regulation of cholesterol import"/>
    <property type="evidence" value="ECO:0007669"/>
    <property type="project" value="Ensembl"/>
</dbReference>
<gene>
    <name evidence="15" type="primary">APOC3</name>
</gene>
<evidence type="ECO:0000256" key="10">
    <source>
        <dbReference type="ARBA" id="ARBA00023098"/>
    </source>
</evidence>
<dbReference type="InterPro" id="IPR008403">
    <property type="entry name" value="Apo-CIII"/>
</dbReference>
<comment type="subcellular location">
    <subcellularLocation>
        <location evidence="1">Secreted</location>
    </subcellularLocation>
</comment>
<dbReference type="GO" id="GO:0010903">
    <property type="term" value="P:negative regulation of very-low-density lipoprotein particle remodeling"/>
    <property type="evidence" value="ECO:0007669"/>
    <property type="project" value="Ensembl"/>
</dbReference>
<dbReference type="GO" id="GO:0005543">
    <property type="term" value="F:phospholipid binding"/>
    <property type="evidence" value="ECO:0007669"/>
    <property type="project" value="Ensembl"/>
</dbReference>
<evidence type="ECO:0000313" key="16">
    <source>
        <dbReference type="Proteomes" id="UP000694540"/>
    </source>
</evidence>
<reference evidence="15" key="2">
    <citation type="submission" date="2025-09" db="UniProtKB">
        <authorList>
            <consortium name="Ensembl"/>
        </authorList>
    </citation>
    <scope>IDENTIFICATION</scope>
</reference>
<evidence type="ECO:0000256" key="12">
    <source>
        <dbReference type="ARBA" id="ARBA00031173"/>
    </source>
</evidence>
<dbReference type="GO" id="GO:0055102">
    <property type="term" value="F:lipase inhibitor activity"/>
    <property type="evidence" value="ECO:0007669"/>
    <property type="project" value="Ensembl"/>
</dbReference>
<dbReference type="GO" id="GO:0048261">
    <property type="term" value="P:negative regulation of receptor-mediated endocytosis"/>
    <property type="evidence" value="ECO:0007669"/>
    <property type="project" value="Ensembl"/>
</dbReference>
<dbReference type="GO" id="GO:0034366">
    <property type="term" value="C:spherical high-density lipoprotein particle"/>
    <property type="evidence" value="ECO:0007669"/>
    <property type="project" value="Ensembl"/>
</dbReference>
<keyword evidence="10" id="KW-0443">Lipid metabolism</keyword>
<keyword evidence="8" id="KW-0442">Lipid degradation</keyword>
<dbReference type="GO" id="GO:0019433">
    <property type="term" value="P:triglyceride catabolic process"/>
    <property type="evidence" value="ECO:0007669"/>
    <property type="project" value="Ensembl"/>
</dbReference>
<keyword evidence="7 14" id="KW-0732">Signal</keyword>
<dbReference type="GeneTree" id="ENSGT00390000015395"/>
<dbReference type="Proteomes" id="UP000694540">
    <property type="component" value="Unplaced"/>
</dbReference>
<dbReference type="GO" id="GO:0010989">
    <property type="term" value="P:negative regulation of low-density lipoprotein particle clearance"/>
    <property type="evidence" value="ECO:0007669"/>
    <property type="project" value="Ensembl"/>
</dbReference>
<dbReference type="GO" id="GO:0034382">
    <property type="term" value="P:chylomicron remnant clearance"/>
    <property type="evidence" value="ECO:0007669"/>
    <property type="project" value="Ensembl"/>
</dbReference>
<dbReference type="GO" id="GO:0010916">
    <property type="term" value="P:negative regulation of very-low-density lipoprotein particle clearance"/>
    <property type="evidence" value="ECO:0007669"/>
    <property type="project" value="Ensembl"/>
</dbReference>
<dbReference type="GO" id="GO:0045717">
    <property type="term" value="P:negative regulation of fatty acid biosynthetic process"/>
    <property type="evidence" value="ECO:0007669"/>
    <property type="project" value="Ensembl"/>
</dbReference>
<dbReference type="Ensembl" id="ENSCWAT00000005592.1">
    <property type="protein sequence ID" value="ENSCWAP00000005168.1"/>
    <property type="gene ID" value="ENSCWAG00000003983.1"/>
</dbReference>
<feature type="chain" id="PRO_5034479477" description="Apolipoprotein C-III" evidence="14">
    <location>
        <begin position="39"/>
        <end position="117"/>
    </location>
</feature>
<dbReference type="Gene3D" id="6.10.90.10">
    <property type="entry name" value="Apolipoprotein CIII"/>
    <property type="match status" value="1"/>
</dbReference>
<evidence type="ECO:0000256" key="8">
    <source>
        <dbReference type="ARBA" id="ARBA00022963"/>
    </source>
</evidence>
<evidence type="ECO:0000256" key="7">
    <source>
        <dbReference type="ARBA" id="ARBA00022729"/>
    </source>
</evidence>
<keyword evidence="16" id="KW-1185">Reference proteome</keyword>
<comment type="function">
    <text evidence="13">Component of triglyceride-rich very low density lipoproteins (VLDL) and high density lipoproteins (HDL) in plasma. Plays a multifaceted role in triglyceride homeostasis. Intracellularly, promotes hepatic very low density lipoprotein 1 (VLDL1) assembly and secretion; extracellularly, attenuates hydrolysis and clearance of triglyceride-rich lipoproteins (TRLs). Impairs the lipolysis of TRLs by inhibiting lipoprotein lipase and the hepatic uptake of TRLs by remnant receptors. Formed of several curved helices connected via semiflexible hinges, so that it can wrap tightly around the curved micelle surface and easily adapt to the different diameters of its natural binding partners.</text>
</comment>
<dbReference type="GO" id="GO:0034375">
    <property type="term" value="P:high-density lipoprotein particle remodeling"/>
    <property type="evidence" value="ECO:0007669"/>
    <property type="project" value="Ensembl"/>
</dbReference>
<feature type="signal peptide" evidence="14">
    <location>
        <begin position="1"/>
        <end position="38"/>
    </location>
</feature>
<organism evidence="15 16">
    <name type="scientific">Catagonus wagneri</name>
    <name type="common">Chacoan peccary</name>
    <dbReference type="NCBI Taxonomy" id="51154"/>
    <lineage>
        <taxon>Eukaryota</taxon>
        <taxon>Metazoa</taxon>
        <taxon>Chordata</taxon>
        <taxon>Craniata</taxon>
        <taxon>Vertebrata</taxon>
        <taxon>Euteleostomi</taxon>
        <taxon>Mammalia</taxon>
        <taxon>Eutheria</taxon>
        <taxon>Laurasiatheria</taxon>
        <taxon>Artiodactyla</taxon>
        <taxon>Suina</taxon>
        <taxon>Tayassuidae</taxon>
        <taxon>Catagonus</taxon>
    </lineage>
</organism>
<dbReference type="SUPFAM" id="SSF47162">
    <property type="entry name" value="Apolipoprotein"/>
    <property type="match status" value="1"/>
</dbReference>
<dbReference type="AlphaFoldDB" id="A0A8C3VXU2"/>
<evidence type="ECO:0000256" key="2">
    <source>
        <dbReference type="ARBA" id="ARBA00011008"/>
    </source>
</evidence>
<dbReference type="PANTHER" id="PTHR14225">
    <property type="entry name" value="APOLIPOPROTEIN C-III"/>
    <property type="match status" value="1"/>
</dbReference>
<keyword evidence="11" id="KW-0850">VLDL</keyword>
<dbReference type="InterPro" id="IPR038195">
    <property type="entry name" value="Apo_CIII_sf"/>
</dbReference>
<sequence>GATCGSPHRTLPCRNKGAMQPRVLIVTALLVLLASAWAAEAQDASLLDKMQDYVKQATKSAQDALTSVRESEVAQQARGWVTDSFSSLKDYWSTFKGKFSDFWDSTPKPSPPPSEVA</sequence>
<dbReference type="GO" id="GO:0007186">
    <property type="term" value="P:G protein-coupled receptor signaling pathway"/>
    <property type="evidence" value="ECO:0007669"/>
    <property type="project" value="Ensembl"/>
</dbReference>